<evidence type="ECO:0000313" key="1">
    <source>
        <dbReference type="EMBL" id="RQM20341.1"/>
    </source>
</evidence>
<comment type="caution">
    <text evidence="1">The sequence shown here is derived from an EMBL/GenBank/DDBJ whole genome shotgun (WGS) entry which is preliminary data.</text>
</comment>
<dbReference type="Proteomes" id="UP000284702">
    <property type="component" value="Unassembled WGS sequence"/>
</dbReference>
<name>A0A3R7WAT5_APHAT</name>
<dbReference type="AlphaFoldDB" id="A0A3R7WAT5"/>
<dbReference type="VEuPathDB" id="FungiDB:H257_15991"/>
<sequence>MERHRQVDAATVSVLQAELGLNCTRVEDDKAHEQSRYDSALVQARALFESEKREMLFGSEKNNCERNSYPDFEAHESNFNLNMLTDMNGELQSDLKKIAEPSDLVSREELQSERKVLEETPAGLVSVDLERREMKIAMQAERSRLLSLRSELLRVPPPTPNHPNVVSAVGYETAYPFQRLATCVTRRSKYGEPRLVVLRFLPSTVMGSDFTTERTPVHGILPSKGSVTDKLDDIFDTLKTMQAPFLPMSHNIPVHMVGTRPLVMETAPTATSGHCDGGDGNDPRLYGEGVYGSVDTVEAVDQEEMVVIAVEFVQKSMSVKMAEITQNSALKAKETVRKYAWRINNAAQDLELRHSQAVQIFNEGCKDTGVASCIRGSETRPHTIQECLDYLRFGP</sequence>
<gene>
    <name evidence="1" type="ORF">B5M09_008582</name>
</gene>
<dbReference type="VEuPathDB" id="FungiDB:H257_15992"/>
<organism evidence="1 2">
    <name type="scientific">Aphanomyces astaci</name>
    <name type="common">Crayfish plague agent</name>
    <dbReference type="NCBI Taxonomy" id="112090"/>
    <lineage>
        <taxon>Eukaryota</taxon>
        <taxon>Sar</taxon>
        <taxon>Stramenopiles</taxon>
        <taxon>Oomycota</taxon>
        <taxon>Saprolegniomycetes</taxon>
        <taxon>Saprolegniales</taxon>
        <taxon>Verrucalvaceae</taxon>
        <taxon>Aphanomyces</taxon>
    </lineage>
</organism>
<dbReference type="EMBL" id="MZMZ02003935">
    <property type="protein sequence ID" value="RQM20341.1"/>
    <property type="molecule type" value="Genomic_DNA"/>
</dbReference>
<evidence type="ECO:0000313" key="2">
    <source>
        <dbReference type="Proteomes" id="UP000284702"/>
    </source>
</evidence>
<reference evidence="1" key="1">
    <citation type="submission" date="2018-07" db="EMBL/GenBank/DDBJ databases">
        <title>Annotation of Aphanomyces astaci genome assembly.</title>
        <authorList>
            <person name="Studholme D.J."/>
        </authorList>
    </citation>
    <scope>NUCLEOTIDE SEQUENCE [LARGE SCALE GENOMIC DNA]</scope>
    <source>
        <strain evidence="1">Pc</strain>
    </source>
</reference>
<proteinExistence type="predicted"/>
<protein>
    <submittedName>
        <fullName evidence="1">Uncharacterized protein</fullName>
    </submittedName>
</protein>
<accession>A0A3R7WAT5</accession>
<keyword evidence="2" id="KW-1185">Reference proteome</keyword>